<evidence type="ECO:0000313" key="3">
    <source>
        <dbReference type="Proteomes" id="UP000620147"/>
    </source>
</evidence>
<dbReference type="InterPro" id="IPR001387">
    <property type="entry name" value="Cro/C1-type_HTH"/>
</dbReference>
<protein>
    <recommendedName>
        <fullName evidence="1">HTH cro/C1-type domain-containing protein</fullName>
    </recommendedName>
</protein>
<dbReference type="EMBL" id="BLYJ01000040">
    <property type="protein sequence ID" value="GFO89274.1"/>
    <property type="molecule type" value="Genomic_DNA"/>
</dbReference>
<dbReference type="Proteomes" id="UP000620147">
    <property type="component" value="Unassembled WGS sequence"/>
</dbReference>
<dbReference type="Pfam" id="PF01381">
    <property type="entry name" value="HTH_3"/>
    <property type="match status" value="1"/>
</dbReference>
<dbReference type="PROSITE" id="PS50943">
    <property type="entry name" value="HTH_CROC1"/>
    <property type="match status" value="1"/>
</dbReference>
<sequence length="68" mass="7624">MTIAERLVQARGNIPRDIVASAVGISLSAISMYENGQRVPRDEIKVKLADYYHTTVQALFFDTDSHDK</sequence>
<proteinExistence type="predicted"/>
<feature type="domain" description="HTH cro/C1-type" evidence="1">
    <location>
        <begin position="19"/>
        <end position="59"/>
    </location>
</feature>
<organism evidence="2 3">
    <name type="scientific">Butyricicoccus faecihominis</name>
    <dbReference type="NCBI Taxonomy" id="1712515"/>
    <lineage>
        <taxon>Bacteria</taxon>
        <taxon>Bacillati</taxon>
        <taxon>Bacillota</taxon>
        <taxon>Clostridia</taxon>
        <taxon>Eubacteriales</taxon>
        <taxon>Butyricicoccaceae</taxon>
        <taxon>Butyricicoccus</taxon>
    </lineage>
</organism>
<dbReference type="InterPro" id="IPR010982">
    <property type="entry name" value="Lambda_DNA-bd_dom_sf"/>
</dbReference>
<reference evidence="2 3" key="1">
    <citation type="submission" date="2020-06" db="EMBL/GenBank/DDBJ databases">
        <title>Characterization of fructooligosaccharide metabolism and fructooligosaccharide-degrading enzymes in human commensal butyrate producers.</title>
        <authorList>
            <person name="Tanno H."/>
            <person name="Fujii T."/>
            <person name="Hirano K."/>
            <person name="Maeno S."/>
            <person name="Tonozuka T."/>
            <person name="Sakamoto M."/>
            <person name="Ohkuma M."/>
            <person name="Tochio T."/>
            <person name="Endo A."/>
        </authorList>
    </citation>
    <scope>NUCLEOTIDE SEQUENCE [LARGE SCALE GENOMIC DNA]</scope>
    <source>
        <strain evidence="2 3">JCM 31056</strain>
    </source>
</reference>
<comment type="caution">
    <text evidence="2">The sequence shown here is derived from an EMBL/GenBank/DDBJ whole genome shotgun (WGS) entry which is preliminary data.</text>
</comment>
<dbReference type="RefSeq" id="WP_117490524.1">
    <property type="nucleotide sequence ID" value="NZ_BLYJ01000040.1"/>
</dbReference>
<dbReference type="CDD" id="cd00093">
    <property type="entry name" value="HTH_XRE"/>
    <property type="match status" value="1"/>
</dbReference>
<name>A0ABQ1E2S5_9FIRM</name>
<dbReference type="Gene3D" id="1.10.260.40">
    <property type="entry name" value="lambda repressor-like DNA-binding domains"/>
    <property type="match status" value="1"/>
</dbReference>
<gene>
    <name evidence="2" type="ORF">BUFA31_24380</name>
</gene>
<dbReference type="SUPFAM" id="SSF47413">
    <property type="entry name" value="lambda repressor-like DNA-binding domains"/>
    <property type="match status" value="1"/>
</dbReference>
<dbReference type="SMART" id="SM00530">
    <property type="entry name" value="HTH_XRE"/>
    <property type="match status" value="1"/>
</dbReference>
<evidence type="ECO:0000259" key="1">
    <source>
        <dbReference type="PROSITE" id="PS50943"/>
    </source>
</evidence>
<keyword evidence="3" id="KW-1185">Reference proteome</keyword>
<evidence type="ECO:0000313" key="2">
    <source>
        <dbReference type="EMBL" id="GFO89274.1"/>
    </source>
</evidence>
<accession>A0ABQ1E2S5</accession>